<feature type="domain" description="FMN-dependent dehydrogenase" evidence="4">
    <location>
        <begin position="257"/>
        <end position="337"/>
    </location>
</feature>
<evidence type="ECO:0000256" key="1">
    <source>
        <dbReference type="ARBA" id="ARBA00001917"/>
    </source>
</evidence>
<reference evidence="5 6" key="1">
    <citation type="submission" date="2018-10" db="EMBL/GenBank/DDBJ databases">
        <title>Co-occurring genomic capacity for anaerobic methane metabolism and dissimilatory sulfite reduction discovered in the Korarchaeota.</title>
        <authorList>
            <person name="Mckay L.J."/>
            <person name="Dlakic M."/>
            <person name="Fields M.W."/>
            <person name="Delmont T.O."/>
            <person name="Eren A.M."/>
            <person name="Jay Z.J."/>
            <person name="Klingelsmith K.B."/>
            <person name="Rusch D.B."/>
            <person name="Inskeep W.P."/>
        </authorList>
    </citation>
    <scope>NUCLEOTIDE SEQUENCE [LARGE SCALE GENOMIC DNA]</scope>
    <source>
        <strain evidence="5 6">WS</strain>
    </source>
</reference>
<dbReference type="PANTHER" id="PTHR10578">
    <property type="entry name" value="S -2-HYDROXY-ACID OXIDASE-RELATED"/>
    <property type="match status" value="1"/>
</dbReference>
<dbReference type="InterPro" id="IPR013785">
    <property type="entry name" value="Aldolase_TIM"/>
</dbReference>
<dbReference type="RefSeq" id="WP_125742943.1">
    <property type="nucleotide sequence ID" value="NZ_RCOR01000049.1"/>
</dbReference>
<sequence length="448" mass="49411">MSYPIEEIFRRARLGSASLLDGIALGADADPMKSFLDDILLLPPLFTPQRLEKGIELLREPLYVDVSTEVEVGGFKLRMPITCAPPGGRIADLSGPRIAEVCAEMGIAYSLGENIAPVRGYDARLTDQPSFKERALSYLENLRGEYGGLIIQQGVKDEDLKLWERIYSDPDFDPYIERGLIAFEIKAEQIYLGDAKDEFMDDPGSALGGRYPASRTFTEEILAGQIRLLRNNFPRVRLFLRTGPYRDLDRVIEIASREGVDAITLDGEGAWISSLAGARVPALVCLSSISRARERGIETSMMISGMLYDGPSVLKSIALGADAVSLGEPVIYACLGGSKLGGLVKKLLGRNSRGLESLLGVAIKECRRGLMNYLKSIEVEMKVLASALGKYHVNRICKEDVCSLSRELADLFRIKYIYAPGGFPENWEIIQGHLEGLEHSPHADLMHR</sequence>
<dbReference type="AlphaFoldDB" id="A0A3R9RHC3"/>
<evidence type="ECO:0000313" key="5">
    <source>
        <dbReference type="EMBL" id="RSN67163.1"/>
    </source>
</evidence>
<comment type="caution">
    <text evidence="5">The sequence shown here is derived from an EMBL/GenBank/DDBJ whole genome shotgun (WGS) entry which is preliminary data.</text>
</comment>
<dbReference type="InterPro" id="IPR000262">
    <property type="entry name" value="FMN-dep_DH"/>
</dbReference>
<keyword evidence="3" id="KW-0288">FMN</keyword>
<evidence type="ECO:0000313" key="6">
    <source>
        <dbReference type="Proteomes" id="UP000278149"/>
    </source>
</evidence>
<dbReference type="PANTHER" id="PTHR10578:SF107">
    <property type="entry name" value="2-HYDROXYACID OXIDASE 1"/>
    <property type="match status" value="1"/>
</dbReference>
<organism evidence="5 6">
    <name type="scientific">Candidatus Korarchaeum cryptofilum</name>
    <dbReference type="NCBI Taxonomy" id="498846"/>
    <lineage>
        <taxon>Archaea</taxon>
        <taxon>Thermoproteota</taxon>
        <taxon>Candidatus Korarchaeia</taxon>
        <taxon>Candidatus Korarchaeales</taxon>
        <taxon>Candidatus Korarchaeaceae</taxon>
        <taxon>Candidatus Korarchaeum</taxon>
    </lineage>
</organism>
<protein>
    <submittedName>
        <fullName evidence="5">Glutamate synthase</fullName>
    </submittedName>
</protein>
<dbReference type="GO" id="GO:0016491">
    <property type="term" value="F:oxidoreductase activity"/>
    <property type="evidence" value="ECO:0007669"/>
    <property type="project" value="InterPro"/>
</dbReference>
<dbReference type="SUPFAM" id="SSF51395">
    <property type="entry name" value="FMN-linked oxidoreductases"/>
    <property type="match status" value="1"/>
</dbReference>
<gene>
    <name evidence="5" type="ORF">D9Q81_09085</name>
</gene>
<accession>A0A3R9RHC3</accession>
<dbReference type="Proteomes" id="UP000278149">
    <property type="component" value="Unassembled WGS sequence"/>
</dbReference>
<name>A0A3R9RHC3_9CREN</name>
<evidence type="ECO:0000259" key="4">
    <source>
        <dbReference type="Pfam" id="PF01070"/>
    </source>
</evidence>
<evidence type="ECO:0000256" key="2">
    <source>
        <dbReference type="ARBA" id="ARBA00022630"/>
    </source>
</evidence>
<evidence type="ECO:0000256" key="3">
    <source>
        <dbReference type="ARBA" id="ARBA00022643"/>
    </source>
</evidence>
<comment type="cofactor">
    <cofactor evidence="1">
        <name>FMN</name>
        <dbReference type="ChEBI" id="CHEBI:58210"/>
    </cofactor>
</comment>
<dbReference type="EMBL" id="RCOR01000049">
    <property type="protein sequence ID" value="RSN67163.1"/>
    <property type="molecule type" value="Genomic_DNA"/>
</dbReference>
<keyword evidence="2" id="KW-0285">Flavoprotein</keyword>
<dbReference type="Pfam" id="PF01070">
    <property type="entry name" value="FMN_dh"/>
    <property type="match status" value="1"/>
</dbReference>
<proteinExistence type="predicted"/>
<dbReference type="Gene3D" id="3.20.20.70">
    <property type="entry name" value="Aldolase class I"/>
    <property type="match status" value="1"/>
</dbReference>